<reference evidence="4" key="2">
    <citation type="submission" date="2025-08" db="UniProtKB">
        <authorList>
            <consortium name="RefSeq"/>
        </authorList>
    </citation>
    <scope>IDENTIFICATION</scope>
</reference>
<evidence type="ECO:0000313" key="4">
    <source>
        <dbReference type="RefSeq" id="XP_016675382.1"/>
    </source>
</evidence>
<evidence type="ECO:0000256" key="1">
    <source>
        <dbReference type="SAM" id="MobiDB-lite"/>
    </source>
</evidence>
<gene>
    <name evidence="4" type="primary">LOC107894639</name>
</gene>
<dbReference type="AlphaFoldDB" id="A0A1U8IB96"/>
<feature type="compositionally biased region" description="Basic and acidic residues" evidence="1">
    <location>
        <begin position="129"/>
        <end position="140"/>
    </location>
</feature>
<dbReference type="PANTHER" id="PTHR34482">
    <property type="entry name" value="DNA DAMAGE-INDUCIBLE PROTEIN 1-LIKE"/>
    <property type="match status" value="1"/>
</dbReference>
<dbReference type="RefSeq" id="XP_016675382.1">
    <property type="nucleotide sequence ID" value="XM_016819893.1"/>
</dbReference>
<dbReference type="PANTHER" id="PTHR34482:SF36">
    <property type="entry name" value="RETROTRANSPOSON GAG DOMAIN-CONTAINING PROTEIN"/>
    <property type="match status" value="1"/>
</dbReference>
<dbReference type="PaxDb" id="3635-A0A1U8IB96"/>
<dbReference type="Pfam" id="PF03732">
    <property type="entry name" value="Retrotrans_gag"/>
    <property type="match status" value="1"/>
</dbReference>
<evidence type="ECO:0000313" key="3">
    <source>
        <dbReference type="Proteomes" id="UP000818029"/>
    </source>
</evidence>
<evidence type="ECO:0000259" key="2">
    <source>
        <dbReference type="Pfam" id="PF03732"/>
    </source>
</evidence>
<name>A0A1U8IB96_GOSHI</name>
<feature type="region of interest" description="Disordered" evidence="1">
    <location>
        <begin position="129"/>
        <end position="159"/>
    </location>
</feature>
<feature type="domain" description="Retrotransposon gag" evidence="2">
    <location>
        <begin position="16"/>
        <end position="91"/>
    </location>
</feature>
<dbReference type="InterPro" id="IPR005162">
    <property type="entry name" value="Retrotrans_gag_dom"/>
</dbReference>
<accession>A0A1U8IB96</accession>
<proteinExistence type="predicted"/>
<organism evidence="3 4">
    <name type="scientific">Gossypium hirsutum</name>
    <name type="common">Upland cotton</name>
    <name type="synonym">Gossypium mexicanum</name>
    <dbReference type="NCBI Taxonomy" id="3635"/>
    <lineage>
        <taxon>Eukaryota</taxon>
        <taxon>Viridiplantae</taxon>
        <taxon>Streptophyta</taxon>
        <taxon>Embryophyta</taxon>
        <taxon>Tracheophyta</taxon>
        <taxon>Spermatophyta</taxon>
        <taxon>Magnoliopsida</taxon>
        <taxon>eudicotyledons</taxon>
        <taxon>Gunneridae</taxon>
        <taxon>Pentapetalae</taxon>
        <taxon>rosids</taxon>
        <taxon>malvids</taxon>
        <taxon>Malvales</taxon>
        <taxon>Malvaceae</taxon>
        <taxon>Malvoideae</taxon>
        <taxon>Gossypium</taxon>
    </lineage>
</organism>
<dbReference type="GeneID" id="107894639"/>
<dbReference type="KEGG" id="ghi:107894639"/>
<reference evidence="3" key="1">
    <citation type="journal article" date="2020" name="Nat. Genet.">
        <title>Genomic diversifications of five Gossypium allopolyploid species and their impact on cotton improvement.</title>
        <authorList>
            <person name="Chen Z.J."/>
            <person name="Sreedasyam A."/>
            <person name="Ando A."/>
            <person name="Song Q."/>
            <person name="De Santiago L.M."/>
            <person name="Hulse-Kemp A.M."/>
            <person name="Ding M."/>
            <person name="Ye W."/>
            <person name="Kirkbride R.C."/>
            <person name="Jenkins J."/>
            <person name="Plott C."/>
            <person name="Lovell J."/>
            <person name="Lin Y.M."/>
            <person name="Vaughn R."/>
            <person name="Liu B."/>
            <person name="Simpson S."/>
            <person name="Scheffler B.E."/>
            <person name="Wen L."/>
            <person name="Saski C.A."/>
            <person name="Grover C.E."/>
            <person name="Hu G."/>
            <person name="Conover J.L."/>
            <person name="Carlson J.W."/>
            <person name="Shu S."/>
            <person name="Boston L.B."/>
            <person name="Williams M."/>
            <person name="Peterson D.G."/>
            <person name="McGee K."/>
            <person name="Jones D.C."/>
            <person name="Wendel J.F."/>
            <person name="Stelly D.M."/>
            <person name="Grimwood J."/>
            <person name="Schmutz J."/>
        </authorList>
    </citation>
    <scope>NUCLEOTIDE SEQUENCE [LARGE SCALE GENOMIC DNA]</scope>
    <source>
        <strain evidence="3">cv. TM-1</strain>
    </source>
</reference>
<keyword evidence="3" id="KW-1185">Reference proteome</keyword>
<sequence length="415" mass="47999">MDDLDCNPEQKLKGAIYLLRDGSYQWWLTVKEGTQPNRLTWEFFKTTFQSKYVGASYIDTCRGEFLNLTQSDRSVAEYEAKFLRLSRYARGMVALEYERCVRFEDDLRDNLRVLIALQREREFSILDRDRERGKEKRHSEPSSFVPRSKKKARSDGSVRVGAPVASVVPTRLQSCDDCGRRHLGECWRRNGACLRCGSLEHRIRECPQCTDQMQAPAPGSVQPQRAVQQPPRGHGQVGVVTVWVMDGEHRAEVLVRVRRSSLLWFILHFTERTKMLLTSSLSTSSEVTMISPLEQSIQRVVLRTKDDVEVVMIGEHRDYLLYMIFVLLIEKLVRKGCEVYLVYVSVSDSRDSSVRNIRTVKDFSNAFLEELLGLPPNQEVEFRIELLSNTARCPSLPTVWHRRSLQSLKLNCRNF</sequence>
<protein>
    <recommendedName>
        <fullName evidence="2">Retrotransposon gag domain-containing protein</fullName>
    </recommendedName>
</protein>
<dbReference type="Proteomes" id="UP000818029">
    <property type="component" value="Chromosome A13"/>
</dbReference>